<gene>
    <name evidence="1" type="ORF">HGD76_16140</name>
</gene>
<dbReference type="Proteomes" id="UP000502433">
    <property type="component" value="Chromosome"/>
</dbReference>
<dbReference type="EMBL" id="CP051206">
    <property type="protein sequence ID" value="QJB42854.1"/>
    <property type="molecule type" value="Genomic_DNA"/>
</dbReference>
<reference evidence="1 2" key="1">
    <citation type="submission" date="2020-04" db="EMBL/GenBank/DDBJ databases">
        <title>Genome-Wide Identification of 5-Methylcytosine Sites in Bacterial Genomes By High-Throughput Sequencing of MspJI Restriction Fragments.</title>
        <authorList>
            <person name="Wu V."/>
        </authorList>
    </citation>
    <scope>NUCLEOTIDE SEQUENCE [LARGE SCALE GENOMIC DNA]</scope>
    <source>
        <strain evidence="1 2">CCAP 1403/13f</strain>
    </source>
</reference>
<organism evidence="1 2">
    <name type="scientific">Dolichospermum flos-aquae CCAP 1403/13F</name>
    <dbReference type="NCBI Taxonomy" id="315271"/>
    <lineage>
        <taxon>Bacteria</taxon>
        <taxon>Bacillati</taxon>
        <taxon>Cyanobacteriota</taxon>
        <taxon>Cyanophyceae</taxon>
        <taxon>Nostocales</taxon>
        <taxon>Aphanizomenonaceae</taxon>
        <taxon>Dolichospermum</taxon>
    </lineage>
</organism>
<dbReference type="KEGG" id="dfs:HGD76_16140"/>
<evidence type="ECO:0000313" key="2">
    <source>
        <dbReference type="Proteomes" id="UP000502433"/>
    </source>
</evidence>
<name>A0A6H2BVQ6_DOLFA</name>
<evidence type="ECO:0000313" key="1">
    <source>
        <dbReference type="EMBL" id="QJB42854.1"/>
    </source>
</evidence>
<protein>
    <submittedName>
        <fullName evidence="1">Uncharacterized protein</fullName>
    </submittedName>
</protein>
<reference evidence="1 2" key="2">
    <citation type="submission" date="2020-04" db="EMBL/GenBank/DDBJ databases">
        <authorList>
            <person name="Fomenkov A."/>
            <person name="Anton B.P."/>
            <person name="Roberts R.J."/>
        </authorList>
    </citation>
    <scope>NUCLEOTIDE SEQUENCE [LARGE SCALE GENOMIC DNA]</scope>
    <source>
        <strain evidence="1 2">CCAP 1403/13f</strain>
    </source>
</reference>
<proteinExistence type="predicted"/>
<sequence length="84" mass="9697">MLTPEAKNLLSSTIRNLRERLIIDLYNAVDSAYRLSISSSQGVYYLVASQLDNNPFLLFELRGLSKEELQNKLRCKCNFAKKNR</sequence>
<dbReference type="AlphaFoldDB" id="A0A6H2BVQ6"/>
<accession>A0A6H2BVQ6</accession>